<dbReference type="RefSeq" id="WP_095638368.1">
    <property type="nucleotide sequence ID" value="NZ_NSJZ01000001.1"/>
</dbReference>
<evidence type="ECO:0000313" key="7">
    <source>
        <dbReference type="Proteomes" id="UP000218023"/>
    </source>
</evidence>
<feature type="coiled-coil region" evidence="3">
    <location>
        <begin position="139"/>
        <end position="206"/>
    </location>
</feature>
<dbReference type="PANTHER" id="PTHR32347">
    <property type="entry name" value="EFFLUX SYSTEM COMPONENT YKNX-RELATED"/>
    <property type="match status" value="1"/>
</dbReference>
<dbReference type="Pfam" id="PF25990">
    <property type="entry name" value="Beta-barrel_YknX"/>
    <property type="match status" value="1"/>
</dbReference>
<dbReference type="Gene3D" id="2.40.30.170">
    <property type="match status" value="1"/>
</dbReference>
<dbReference type="PANTHER" id="PTHR32347:SF29">
    <property type="entry name" value="UPF0194 MEMBRANE PROTEIN YBHG"/>
    <property type="match status" value="1"/>
</dbReference>
<reference evidence="6 7" key="1">
    <citation type="submission" date="2017-09" db="EMBL/GenBank/DDBJ databases">
        <title>Paracoccus alkalisoli sp. nov., isolated from saline alkaline soil.</title>
        <authorList>
            <person name="Dong X."/>
            <person name="Zhang G."/>
        </authorList>
    </citation>
    <scope>NUCLEOTIDE SEQUENCE [LARGE SCALE GENOMIC DNA]</scope>
    <source>
        <strain evidence="6 7">WN007</strain>
    </source>
</reference>
<gene>
    <name evidence="6" type="ORF">CK240_00415</name>
</gene>
<evidence type="ECO:0000259" key="5">
    <source>
        <dbReference type="Pfam" id="PF25990"/>
    </source>
</evidence>
<dbReference type="Pfam" id="PF25881">
    <property type="entry name" value="HH_YBHG"/>
    <property type="match status" value="1"/>
</dbReference>
<feature type="domain" description="YknX-like beta-barrel" evidence="5">
    <location>
        <begin position="245"/>
        <end position="321"/>
    </location>
</feature>
<keyword evidence="2 3" id="KW-0175">Coiled coil</keyword>
<proteinExistence type="predicted"/>
<dbReference type="Proteomes" id="UP000218023">
    <property type="component" value="Unassembled WGS sequence"/>
</dbReference>
<comment type="subcellular location">
    <subcellularLocation>
        <location evidence="1">Cell envelope</location>
    </subcellularLocation>
</comment>
<keyword evidence="7" id="KW-1185">Reference proteome</keyword>
<evidence type="ECO:0000259" key="4">
    <source>
        <dbReference type="Pfam" id="PF25881"/>
    </source>
</evidence>
<evidence type="ECO:0000256" key="3">
    <source>
        <dbReference type="SAM" id="Coils"/>
    </source>
</evidence>
<dbReference type="InterPro" id="IPR050465">
    <property type="entry name" value="UPF0194_transport"/>
</dbReference>
<dbReference type="Gene3D" id="1.10.287.470">
    <property type="entry name" value="Helix hairpin bin"/>
    <property type="match status" value="1"/>
</dbReference>
<protein>
    <submittedName>
        <fullName evidence="6">Uncharacterized protein</fullName>
    </submittedName>
</protein>
<dbReference type="GO" id="GO:0030313">
    <property type="term" value="C:cell envelope"/>
    <property type="evidence" value="ECO:0007669"/>
    <property type="project" value="UniProtKB-SubCell"/>
</dbReference>
<dbReference type="EMBL" id="NSJZ01000001">
    <property type="protein sequence ID" value="PAU98649.1"/>
    <property type="molecule type" value="Genomic_DNA"/>
</dbReference>
<dbReference type="Gene3D" id="2.40.50.100">
    <property type="match status" value="2"/>
</dbReference>
<dbReference type="SUPFAM" id="SSF111369">
    <property type="entry name" value="HlyD-like secretion proteins"/>
    <property type="match status" value="1"/>
</dbReference>
<dbReference type="InterPro" id="IPR058636">
    <property type="entry name" value="Beta-barrel_YknX"/>
</dbReference>
<evidence type="ECO:0000313" key="6">
    <source>
        <dbReference type="EMBL" id="PAU98649.1"/>
    </source>
</evidence>
<sequence length="329" mass="35856">MKKIFPIIIVMALAAGGWFWWQHRGAAESGDLTLYGNVDIRQVALAFDGNGRITEMAVEEGDLVKAGDVIGRLDTHSLELQAKAQEAVVEAQRQTLLELKAGSRREEIAQAQARVASARASAELADLQRDRAMRLVSSRAASQQDLDRAEAEAKAANALLDQDIAALDLILAGPRPESIAAAEAQLRAAETELELLRHEIALGELRAPADAVIRSRLREPGDMATAQSPAYALALTDPKWIRVYVREADLGRIRPGMTAQVLTDSFPDQPVEGQVGYISSVAEFTPKAVQTEELRTNLVYEVHVNVRDEGDRLRLGQPVTVRLVEEAAS</sequence>
<dbReference type="AlphaFoldDB" id="A0A2A2GNV1"/>
<evidence type="ECO:0000256" key="1">
    <source>
        <dbReference type="ARBA" id="ARBA00004196"/>
    </source>
</evidence>
<comment type="caution">
    <text evidence="6">The sequence shown here is derived from an EMBL/GenBank/DDBJ whole genome shotgun (WGS) entry which is preliminary data.</text>
</comment>
<accession>A0A2A2GNV1</accession>
<evidence type="ECO:0000256" key="2">
    <source>
        <dbReference type="ARBA" id="ARBA00023054"/>
    </source>
</evidence>
<name>A0A2A2GNV1_9RHOB</name>
<dbReference type="OrthoDB" id="9778236at2"/>
<feature type="domain" description="YbhG-like alpha-helical hairpin" evidence="4">
    <location>
        <begin position="80"/>
        <end position="196"/>
    </location>
</feature>
<dbReference type="InterPro" id="IPR059052">
    <property type="entry name" value="HH_YbhG-like"/>
</dbReference>
<organism evidence="6 7">
    <name type="scientific">Paracoccus salipaludis</name>
    <dbReference type="NCBI Taxonomy" id="2032623"/>
    <lineage>
        <taxon>Bacteria</taxon>
        <taxon>Pseudomonadati</taxon>
        <taxon>Pseudomonadota</taxon>
        <taxon>Alphaproteobacteria</taxon>
        <taxon>Rhodobacterales</taxon>
        <taxon>Paracoccaceae</taxon>
        <taxon>Paracoccus</taxon>
    </lineage>
</organism>